<dbReference type="InterPro" id="IPR011330">
    <property type="entry name" value="Glyco_hydro/deAcase_b/a-brl"/>
</dbReference>
<evidence type="ECO:0000256" key="1">
    <source>
        <dbReference type="SAM" id="MobiDB-lite"/>
    </source>
</evidence>
<keyword evidence="2" id="KW-0812">Transmembrane</keyword>
<dbReference type="RefSeq" id="WP_191124712.1">
    <property type="nucleotide sequence ID" value="NZ_JACXWY010000009.1"/>
</dbReference>
<name>A0A927EA79_9HYPH</name>
<dbReference type="PANTHER" id="PTHR30105">
    <property type="entry name" value="UNCHARACTERIZED YIBQ-RELATED"/>
    <property type="match status" value="1"/>
</dbReference>
<dbReference type="InterPro" id="IPR006837">
    <property type="entry name" value="Divergent_DAC"/>
</dbReference>
<organism evidence="3 4">
    <name type="scientific">Bosea spartocytisi</name>
    <dbReference type="NCBI Taxonomy" id="2773451"/>
    <lineage>
        <taxon>Bacteria</taxon>
        <taxon>Pseudomonadati</taxon>
        <taxon>Pseudomonadota</taxon>
        <taxon>Alphaproteobacteria</taxon>
        <taxon>Hyphomicrobiales</taxon>
        <taxon>Boseaceae</taxon>
        <taxon>Bosea</taxon>
    </lineage>
</organism>
<dbReference type="AlphaFoldDB" id="A0A927EA79"/>
<reference evidence="3" key="1">
    <citation type="submission" date="2020-09" db="EMBL/GenBank/DDBJ databases">
        <title>Bosea spartocytisi sp. nov. a root nodule endophyte of Spartocytisus supranubius in the high mountain ecosystem fo the Teide National Park (Canary Islands, Spain).</title>
        <authorList>
            <person name="Pulido-Suarez L."/>
            <person name="Peix A."/>
            <person name="Igual J.M."/>
            <person name="Socas-Perez N."/>
            <person name="Velazquez E."/>
            <person name="Flores-Felix J.D."/>
            <person name="Leon-Barrios M."/>
        </authorList>
    </citation>
    <scope>NUCLEOTIDE SEQUENCE</scope>
    <source>
        <strain evidence="3">SSUT16</strain>
    </source>
</reference>
<feature type="region of interest" description="Disordered" evidence="1">
    <location>
        <begin position="70"/>
        <end position="90"/>
    </location>
</feature>
<keyword evidence="2" id="KW-0472">Membrane</keyword>
<evidence type="ECO:0000256" key="2">
    <source>
        <dbReference type="SAM" id="Phobius"/>
    </source>
</evidence>
<proteinExistence type="predicted"/>
<dbReference type="PANTHER" id="PTHR30105:SF2">
    <property type="entry name" value="DIVERGENT POLYSACCHARIDE DEACETYLASE SUPERFAMILY"/>
    <property type="match status" value="1"/>
</dbReference>
<protein>
    <submittedName>
        <fullName evidence="3">Divergent polysaccharide deacetylase family protein</fullName>
    </submittedName>
</protein>
<dbReference type="EMBL" id="JACXWY010000009">
    <property type="protein sequence ID" value="MBD3847134.1"/>
    <property type="molecule type" value="Genomic_DNA"/>
</dbReference>
<gene>
    <name evidence="3" type="ORF">IED13_15600</name>
</gene>
<dbReference type="Pfam" id="PF04748">
    <property type="entry name" value="Polysacc_deac_2"/>
    <property type="match status" value="1"/>
</dbReference>
<dbReference type="GO" id="GO:0005975">
    <property type="term" value="P:carbohydrate metabolic process"/>
    <property type="evidence" value="ECO:0007669"/>
    <property type="project" value="InterPro"/>
</dbReference>
<feature type="transmembrane region" description="Helical" evidence="2">
    <location>
        <begin position="25"/>
        <end position="47"/>
    </location>
</feature>
<sequence>MPLTDLNRPLGHDKPARANRPWGRWLATAAAGFVGTVLLGLLLVVALRRDPDGGEPMAVASIEKRAAPPVAVSAGPDPVTNPGPRGPASAAQLESNAGVTVYRPDSDAPGAIVITVPDDAGPIKLAPAPDNRLVERTRYGLLPKTAPDGATPAQIYARPLGPAPATKPAGRVALIVGGLGISQSGTSDAITRLPPQVSLAFAPYGTELERTVQRARGEGHEVLLQLPMEPFDYPDNDPGPHTLLTGPKASDNLDKLHWSLGRFTGYVGIINFLGGRLTADEGALSPILRDLAGRGLLVVDDGSSARSQLAPAASRAQIPALRIDRTIDTVARADAIDKELANLEAMARDQGIVVAAASALPVSIERIAQWAQSLEAKKIAIVPVSAARGFRNPKSTGSLGPGSRPAGSLPTGSPR</sequence>
<dbReference type="SUPFAM" id="SSF88713">
    <property type="entry name" value="Glycoside hydrolase/deacetylase"/>
    <property type="match status" value="1"/>
</dbReference>
<keyword evidence="2" id="KW-1133">Transmembrane helix</keyword>
<evidence type="ECO:0000313" key="3">
    <source>
        <dbReference type="EMBL" id="MBD3847134.1"/>
    </source>
</evidence>
<dbReference type="Gene3D" id="3.20.20.370">
    <property type="entry name" value="Glycoside hydrolase/deacetylase"/>
    <property type="match status" value="1"/>
</dbReference>
<comment type="caution">
    <text evidence="3">The sequence shown here is derived from an EMBL/GenBank/DDBJ whole genome shotgun (WGS) entry which is preliminary data.</text>
</comment>
<accession>A0A927EA79</accession>
<dbReference type="CDD" id="cd10936">
    <property type="entry name" value="CE4_DAC2"/>
    <property type="match status" value="1"/>
</dbReference>
<feature type="region of interest" description="Disordered" evidence="1">
    <location>
        <begin position="390"/>
        <end position="415"/>
    </location>
</feature>
<dbReference type="Proteomes" id="UP000619295">
    <property type="component" value="Unassembled WGS sequence"/>
</dbReference>
<evidence type="ECO:0000313" key="4">
    <source>
        <dbReference type="Proteomes" id="UP000619295"/>
    </source>
</evidence>
<keyword evidence="4" id="KW-1185">Reference proteome</keyword>